<name>A0A919NXB3_9ACTN</name>
<protein>
    <submittedName>
        <fullName evidence="2">Uncharacterized protein</fullName>
    </submittedName>
</protein>
<dbReference type="Proteomes" id="UP000623608">
    <property type="component" value="Unassembled WGS sequence"/>
</dbReference>
<evidence type="ECO:0000256" key="1">
    <source>
        <dbReference type="SAM" id="MobiDB-lite"/>
    </source>
</evidence>
<dbReference type="AlphaFoldDB" id="A0A919NXB3"/>
<keyword evidence="3" id="KW-1185">Reference proteome</keyword>
<sequence>MPVPRGTIGGAGTATTRRTTRPVSRTETARPPTSGRAALPAALGTDRAGSARTDLAGSDRAGLASTDRAAAG</sequence>
<dbReference type="EMBL" id="BOMY01000055">
    <property type="protein sequence ID" value="GIF25950.1"/>
    <property type="molecule type" value="Genomic_DNA"/>
</dbReference>
<reference evidence="2" key="1">
    <citation type="submission" date="2021-01" db="EMBL/GenBank/DDBJ databases">
        <title>Whole genome shotgun sequence of Actinoplanes tereljensis NBRC 105297.</title>
        <authorList>
            <person name="Komaki H."/>
            <person name="Tamura T."/>
        </authorList>
    </citation>
    <scope>NUCLEOTIDE SEQUENCE</scope>
    <source>
        <strain evidence="2">NBRC 105297</strain>
    </source>
</reference>
<organism evidence="2 3">
    <name type="scientific">Paractinoplanes tereljensis</name>
    <dbReference type="NCBI Taxonomy" id="571912"/>
    <lineage>
        <taxon>Bacteria</taxon>
        <taxon>Bacillati</taxon>
        <taxon>Actinomycetota</taxon>
        <taxon>Actinomycetes</taxon>
        <taxon>Micromonosporales</taxon>
        <taxon>Micromonosporaceae</taxon>
        <taxon>Paractinoplanes</taxon>
    </lineage>
</organism>
<accession>A0A919NXB3</accession>
<feature type="region of interest" description="Disordered" evidence="1">
    <location>
        <begin position="1"/>
        <end position="72"/>
    </location>
</feature>
<comment type="caution">
    <text evidence="2">The sequence shown here is derived from an EMBL/GenBank/DDBJ whole genome shotgun (WGS) entry which is preliminary data.</text>
</comment>
<evidence type="ECO:0000313" key="2">
    <source>
        <dbReference type="EMBL" id="GIF25950.1"/>
    </source>
</evidence>
<evidence type="ECO:0000313" key="3">
    <source>
        <dbReference type="Proteomes" id="UP000623608"/>
    </source>
</evidence>
<gene>
    <name evidence="2" type="ORF">Ate02nite_86800</name>
</gene>
<proteinExistence type="predicted"/>